<keyword evidence="3 7" id="KW-1003">Cell membrane</keyword>
<dbReference type="InterPro" id="IPR004299">
    <property type="entry name" value="MBOAT_fam"/>
</dbReference>
<feature type="transmembrane region" description="Helical" evidence="8">
    <location>
        <begin position="357"/>
        <end position="379"/>
    </location>
</feature>
<evidence type="ECO:0000256" key="4">
    <source>
        <dbReference type="ARBA" id="ARBA00022692"/>
    </source>
</evidence>
<dbReference type="GO" id="GO:0005886">
    <property type="term" value="C:plasma membrane"/>
    <property type="evidence" value="ECO:0007669"/>
    <property type="project" value="UniProtKB-SubCell"/>
</dbReference>
<organism evidence="9 10">
    <name type="scientific">Enterocloster clostridioformis</name>
    <dbReference type="NCBI Taxonomy" id="1531"/>
    <lineage>
        <taxon>Bacteria</taxon>
        <taxon>Bacillati</taxon>
        <taxon>Bacillota</taxon>
        <taxon>Clostridia</taxon>
        <taxon>Lachnospirales</taxon>
        <taxon>Lachnospiraceae</taxon>
        <taxon>Enterocloster</taxon>
    </lineage>
</organism>
<dbReference type="GO" id="GO:0016746">
    <property type="term" value="F:acyltransferase activity"/>
    <property type="evidence" value="ECO:0007669"/>
    <property type="project" value="UniProtKB-KW"/>
</dbReference>
<feature type="transmembrane region" description="Helical" evidence="8">
    <location>
        <begin position="163"/>
        <end position="185"/>
    </location>
</feature>
<evidence type="ECO:0000256" key="8">
    <source>
        <dbReference type="SAM" id="Phobius"/>
    </source>
</evidence>
<accession>A0A174PK25</accession>
<evidence type="ECO:0000256" key="7">
    <source>
        <dbReference type="PIRNR" id="PIRNR016636"/>
    </source>
</evidence>
<reference evidence="9 10" key="1">
    <citation type="submission" date="2015-09" db="EMBL/GenBank/DDBJ databases">
        <authorList>
            <consortium name="Pathogen Informatics"/>
        </authorList>
    </citation>
    <scope>NUCLEOTIDE SEQUENCE [LARGE SCALE GENOMIC DNA]</scope>
    <source>
        <strain evidence="9 10">2789STDY5834865</strain>
    </source>
</reference>
<keyword evidence="5 8" id="KW-1133">Transmembrane helix</keyword>
<keyword evidence="6 7" id="KW-0472">Membrane</keyword>
<evidence type="ECO:0000256" key="6">
    <source>
        <dbReference type="ARBA" id="ARBA00023136"/>
    </source>
</evidence>
<dbReference type="PIRSF" id="PIRSF500217">
    <property type="entry name" value="AlgI"/>
    <property type="match status" value="1"/>
</dbReference>
<dbReference type="PIRSF" id="PIRSF016636">
    <property type="entry name" value="AlgI_DltB"/>
    <property type="match status" value="1"/>
</dbReference>
<comment type="subcellular location">
    <subcellularLocation>
        <location evidence="1">Cell membrane</location>
        <topology evidence="1">Multi-pass membrane protein</topology>
    </subcellularLocation>
</comment>
<gene>
    <name evidence="9" type="primary">dltB_4</name>
    <name evidence="9" type="ORF">ERS852480_03699</name>
</gene>
<feature type="transmembrane region" description="Helical" evidence="8">
    <location>
        <begin position="47"/>
        <end position="65"/>
    </location>
</feature>
<feature type="transmembrane region" description="Helical" evidence="8">
    <location>
        <begin position="124"/>
        <end position="143"/>
    </location>
</feature>
<dbReference type="Pfam" id="PF03062">
    <property type="entry name" value="MBOAT"/>
    <property type="match status" value="1"/>
</dbReference>
<evidence type="ECO:0000256" key="1">
    <source>
        <dbReference type="ARBA" id="ARBA00004651"/>
    </source>
</evidence>
<name>A0A174PK25_9FIRM</name>
<dbReference type="PANTHER" id="PTHR13285">
    <property type="entry name" value="ACYLTRANSFERASE"/>
    <property type="match status" value="1"/>
</dbReference>
<feature type="transmembrane region" description="Helical" evidence="8">
    <location>
        <begin position="7"/>
        <end position="27"/>
    </location>
</feature>
<feature type="transmembrane region" description="Helical" evidence="8">
    <location>
        <begin position="485"/>
        <end position="507"/>
    </location>
</feature>
<evidence type="ECO:0000256" key="3">
    <source>
        <dbReference type="ARBA" id="ARBA00022475"/>
    </source>
</evidence>
<proteinExistence type="inferred from homology"/>
<dbReference type="Proteomes" id="UP000095512">
    <property type="component" value="Unassembled WGS sequence"/>
</dbReference>
<keyword evidence="7" id="KW-0012">Acyltransferase</keyword>
<dbReference type="EMBL" id="CZAB01000041">
    <property type="protein sequence ID" value="CUP61333.1"/>
    <property type="molecule type" value="Genomic_DNA"/>
</dbReference>
<sequence length="515" mass="57504">MLFSSMIFLWLFLPFVLVVNLVLPIRLSNLFLLAMSFIFYAWGEQEYIWLLLLSLAVNYAGAMGMEAVRGRGHDAGTAGADAGTAGADAGTAGADAGAAGDAAMSDRQTTSGASKQTLITPDKLLLVALVAVNLGFLGYFKYFDFLTGLVNKLAGGTVMEPKNLLLPVGISFYTFQMISYGADVYRGTIRAERNLLNLGLYMSFFPKMIQGPIERYQGMGACIRNRHVTPELFACGARRFIYGLGKKVILANQFGSVVDKVLANPMDQISGGLGWYAGILYTLQIYFDFSGYSDMAVGLGKMLGFELTENFNYPYLARTVGEFWRRWHISLSGWFKDYLYIPLGGSRRGTLVTCRNLMIVFLCTGFWHGAGLSFIAWGMYYGCLQVAERLFLKRRLDRLPAAVSYIYMFFVTVVGWTMFRADSLTRGLMLLGQMFLLRPGIYDTAMYMSHKTIVYMVIGMMLCGPFQALVPCFRKYMQDGRNIYLSEGLGLILLFAYSIVMAVGSTYNPFIYFRF</sequence>
<keyword evidence="4 8" id="KW-0812">Transmembrane</keyword>
<evidence type="ECO:0000313" key="10">
    <source>
        <dbReference type="Proteomes" id="UP000095512"/>
    </source>
</evidence>
<feature type="transmembrane region" description="Helical" evidence="8">
    <location>
        <begin position="424"/>
        <end position="441"/>
    </location>
</feature>
<keyword evidence="7 9" id="KW-0808">Transferase</keyword>
<protein>
    <submittedName>
        <fullName evidence="9">Membrane bound O-acyl transferase MBOAT family protein</fullName>
    </submittedName>
</protein>
<feature type="transmembrane region" description="Helical" evidence="8">
    <location>
        <begin position="453"/>
        <end position="473"/>
    </location>
</feature>
<dbReference type="InterPro" id="IPR051085">
    <property type="entry name" value="MB_O-acyltransferase"/>
</dbReference>
<dbReference type="AlphaFoldDB" id="A0A174PK25"/>
<dbReference type="RefSeq" id="WP_057572464.1">
    <property type="nucleotide sequence ID" value="NZ_CZAB01000041.1"/>
</dbReference>
<feature type="transmembrane region" description="Helical" evidence="8">
    <location>
        <begin position="399"/>
        <end position="417"/>
    </location>
</feature>
<evidence type="ECO:0000313" key="9">
    <source>
        <dbReference type="EMBL" id="CUP61333.1"/>
    </source>
</evidence>
<dbReference type="InterPro" id="IPR028362">
    <property type="entry name" value="AlgI"/>
</dbReference>
<evidence type="ECO:0000256" key="2">
    <source>
        <dbReference type="ARBA" id="ARBA00010323"/>
    </source>
</evidence>
<dbReference type="InterPro" id="IPR024194">
    <property type="entry name" value="Ac/AlaTfrase_AlgI/DltB"/>
</dbReference>
<dbReference type="GO" id="GO:0042121">
    <property type="term" value="P:alginic acid biosynthetic process"/>
    <property type="evidence" value="ECO:0007669"/>
    <property type="project" value="InterPro"/>
</dbReference>
<comment type="similarity">
    <text evidence="2 7">Belongs to the membrane-bound acyltransferase family.</text>
</comment>
<dbReference type="PANTHER" id="PTHR13285:SF18">
    <property type="entry name" value="PROTEIN-CYSTEINE N-PALMITOYLTRANSFERASE RASP"/>
    <property type="match status" value="1"/>
</dbReference>
<evidence type="ECO:0000256" key="5">
    <source>
        <dbReference type="ARBA" id="ARBA00022989"/>
    </source>
</evidence>